<accession>A0A8G1UM88</accession>
<dbReference type="RefSeq" id="WP_162870122.1">
    <property type="nucleotide sequence ID" value="NZ_RJVJ01000001.1"/>
</dbReference>
<dbReference type="Proteomes" id="UP000267408">
    <property type="component" value="Unassembled WGS sequence"/>
</dbReference>
<reference evidence="1 2" key="1">
    <citation type="submission" date="2018-11" db="EMBL/GenBank/DDBJ databases">
        <title>Sequencing the genomes of 1000 actinobacteria strains.</title>
        <authorList>
            <person name="Klenk H.-P."/>
        </authorList>
    </citation>
    <scope>NUCLEOTIDE SEQUENCE [LARGE SCALE GENOMIC DNA]</scope>
    <source>
        <strain evidence="1 2">DSM 44780</strain>
    </source>
</reference>
<sequence>MHRAPARHDRCTLRARATALRDRVAFADVALTVPGAPAEPVAHATAGYAFPG</sequence>
<organism evidence="1 2">
    <name type="scientific">Kitasatospora cineracea</name>
    <dbReference type="NCBI Taxonomy" id="88074"/>
    <lineage>
        <taxon>Bacteria</taxon>
        <taxon>Bacillati</taxon>
        <taxon>Actinomycetota</taxon>
        <taxon>Actinomycetes</taxon>
        <taxon>Kitasatosporales</taxon>
        <taxon>Streptomycetaceae</taxon>
        <taxon>Kitasatospora</taxon>
    </lineage>
</organism>
<proteinExistence type="predicted"/>
<name>A0A8G1UM88_9ACTN</name>
<dbReference type="EMBL" id="RJVJ01000001">
    <property type="protein sequence ID" value="ROR46675.1"/>
    <property type="molecule type" value="Genomic_DNA"/>
</dbReference>
<dbReference type="AlphaFoldDB" id="A0A8G1UM88"/>
<comment type="caution">
    <text evidence="1">The sequence shown here is derived from an EMBL/GenBank/DDBJ whole genome shotgun (WGS) entry which is preliminary data.</text>
</comment>
<evidence type="ECO:0000313" key="1">
    <source>
        <dbReference type="EMBL" id="ROR46675.1"/>
    </source>
</evidence>
<evidence type="ECO:0000313" key="2">
    <source>
        <dbReference type="Proteomes" id="UP000267408"/>
    </source>
</evidence>
<protein>
    <submittedName>
        <fullName evidence="1">Uncharacterized protein</fullName>
    </submittedName>
</protein>
<gene>
    <name evidence="1" type="ORF">EDD39_4959</name>
</gene>